<comment type="similarity">
    <text evidence="1 5">Belongs to the glycosyl hydrolase 43 family.</text>
</comment>
<keyword evidence="8" id="KW-1185">Reference proteome</keyword>
<dbReference type="CDD" id="cd18820">
    <property type="entry name" value="GH43_LbAraf43-like"/>
    <property type="match status" value="1"/>
</dbReference>
<dbReference type="InterPro" id="IPR007934">
    <property type="entry name" value="AbfB_ABD"/>
</dbReference>
<evidence type="ECO:0000256" key="5">
    <source>
        <dbReference type="RuleBase" id="RU361187"/>
    </source>
</evidence>
<dbReference type="EMBL" id="CP089982">
    <property type="protein sequence ID" value="WXA94628.1"/>
    <property type="molecule type" value="Genomic_DNA"/>
</dbReference>
<dbReference type="PANTHER" id="PTHR43817:SF1">
    <property type="entry name" value="HYDROLASE, FAMILY 43, PUTATIVE (AFU_ORTHOLOGUE AFUA_3G01660)-RELATED"/>
    <property type="match status" value="1"/>
</dbReference>
<evidence type="ECO:0000256" key="2">
    <source>
        <dbReference type="ARBA" id="ARBA00022729"/>
    </source>
</evidence>
<keyword evidence="2" id="KW-0732">Signal</keyword>
<name>A0ABZ2KBA0_9BACT</name>
<evidence type="ECO:0000313" key="7">
    <source>
        <dbReference type="EMBL" id="WXA94628.1"/>
    </source>
</evidence>
<dbReference type="CDD" id="cd23399">
    <property type="entry name" value="beta-trefoil_ABD_ABFB"/>
    <property type="match status" value="1"/>
</dbReference>
<dbReference type="InterPro" id="IPR006710">
    <property type="entry name" value="Glyco_hydro_43"/>
</dbReference>
<dbReference type="SUPFAM" id="SSF110221">
    <property type="entry name" value="AbfB domain"/>
    <property type="match status" value="1"/>
</dbReference>
<sequence>MHRLARPGFVAASFVAVFGCSGHEQDAGGTSNGSSASSGSSAIVRDFLSLKARFLFDGYVRHANGVGRVDDIYGTSADLAKADATWSFVPGLAGTGGGACVSIESRNYRGSFLRHQNGQVFLQPFQESQSYRQDATFCRVPGLADGAATSFRAFQFPNAYLRHAFGALRLDDDLGEAQFRQDATFELRGPWLTGKFFNPILGSGADPTMAYENGSYYLVSSDNDRGIVIRQSSSIEQLEDAVPKVLWRAPACPAPACAATWAPELQKIDGRWWIYVAGENGGGNASHRMFVLRGTSNPMGPYENPVELRLPGDEWAIDGVYVAHGGQGYFLWSGWENGDPNVQHIFIARMSSPSSVTGSRVKISSPTAPWETVPNGNPNIRVNEGPQPIHGPNGRLSVAISVNGSWTNDYCLGLLTLNGSDPMRRADWGKSPSCVFSGRDTATAPGHNGFFTVNGRTWLTYHALIQPGSGWGGRSIRAQPMGFNGDGTPSLGVPVSIHEPVARP</sequence>
<dbReference type="Gene3D" id="2.115.10.20">
    <property type="entry name" value="Glycosyl hydrolase domain, family 43"/>
    <property type="match status" value="1"/>
</dbReference>
<evidence type="ECO:0000256" key="4">
    <source>
        <dbReference type="ARBA" id="ARBA00023295"/>
    </source>
</evidence>
<accession>A0ABZ2KBA0</accession>
<evidence type="ECO:0000256" key="3">
    <source>
        <dbReference type="ARBA" id="ARBA00022801"/>
    </source>
</evidence>
<keyword evidence="4 5" id="KW-0326">Glycosidase</keyword>
<proteinExistence type="inferred from homology"/>
<keyword evidence="3 5" id="KW-0378">Hydrolase</keyword>
<protein>
    <submittedName>
        <fullName evidence="7">Family 43 glycosylhydrolase</fullName>
    </submittedName>
</protein>
<dbReference type="Pfam" id="PF04616">
    <property type="entry name" value="Glyco_hydro_43"/>
    <property type="match status" value="1"/>
</dbReference>
<dbReference type="Gene3D" id="2.80.10.50">
    <property type="match status" value="1"/>
</dbReference>
<organism evidence="7 8">
    <name type="scientific">Pendulispora brunnea</name>
    <dbReference type="NCBI Taxonomy" id="2905690"/>
    <lineage>
        <taxon>Bacteria</taxon>
        <taxon>Pseudomonadati</taxon>
        <taxon>Myxococcota</taxon>
        <taxon>Myxococcia</taxon>
        <taxon>Myxococcales</taxon>
        <taxon>Sorangiineae</taxon>
        <taxon>Pendulisporaceae</taxon>
        <taxon>Pendulispora</taxon>
    </lineage>
</organism>
<dbReference type="Proteomes" id="UP001379533">
    <property type="component" value="Chromosome"/>
</dbReference>
<feature type="domain" description="Alpha-L-arabinofuranosidase B arabinose-binding" evidence="6">
    <location>
        <begin position="56"/>
        <end position="186"/>
    </location>
</feature>
<evidence type="ECO:0000259" key="6">
    <source>
        <dbReference type="Pfam" id="PF05270"/>
    </source>
</evidence>
<dbReference type="SUPFAM" id="SSF75005">
    <property type="entry name" value="Arabinanase/levansucrase/invertase"/>
    <property type="match status" value="1"/>
</dbReference>
<dbReference type="PANTHER" id="PTHR43817">
    <property type="entry name" value="GLYCOSYL HYDROLASE"/>
    <property type="match status" value="1"/>
</dbReference>
<reference evidence="7 8" key="1">
    <citation type="submission" date="2021-12" db="EMBL/GenBank/DDBJ databases">
        <title>Discovery of the Pendulisporaceae a myxobacterial family with distinct sporulation behavior and unique specialized metabolism.</title>
        <authorList>
            <person name="Garcia R."/>
            <person name="Popoff A."/>
            <person name="Bader C.D."/>
            <person name="Loehr J."/>
            <person name="Walesch S."/>
            <person name="Walt C."/>
            <person name="Boldt J."/>
            <person name="Bunk B."/>
            <person name="Haeckl F.J.F.P.J."/>
            <person name="Gunesch A.P."/>
            <person name="Birkelbach J."/>
            <person name="Nuebel U."/>
            <person name="Pietschmann T."/>
            <person name="Bach T."/>
            <person name="Mueller R."/>
        </authorList>
    </citation>
    <scope>NUCLEOTIDE SEQUENCE [LARGE SCALE GENOMIC DNA]</scope>
    <source>
        <strain evidence="7 8">MSr12523</strain>
    </source>
</reference>
<dbReference type="PROSITE" id="PS51257">
    <property type="entry name" value="PROKAR_LIPOPROTEIN"/>
    <property type="match status" value="1"/>
</dbReference>
<dbReference type="InterPro" id="IPR023296">
    <property type="entry name" value="Glyco_hydro_beta-prop_sf"/>
</dbReference>
<evidence type="ECO:0000313" key="8">
    <source>
        <dbReference type="Proteomes" id="UP001379533"/>
    </source>
</evidence>
<dbReference type="RefSeq" id="WP_394845239.1">
    <property type="nucleotide sequence ID" value="NZ_CP089982.1"/>
</dbReference>
<gene>
    <name evidence="7" type="ORF">LZC95_50455</name>
</gene>
<dbReference type="Pfam" id="PF05270">
    <property type="entry name" value="AbfB"/>
    <property type="match status" value="1"/>
</dbReference>
<evidence type="ECO:0000256" key="1">
    <source>
        <dbReference type="ARBA" id="ARBA00009865"/>
    </source>
</evidence>
<dbReference type="InterPro" id="IPR036195">
    <property type="entry name" value="AbfB_ABD_sf"/>
</dbReference>